<protein>
    <submittedName>
        <fullName evidence="2">Uncharacterized protein</fullName>
    </submittedName>
</protein>
<name>A0A1G9RZV1_9BURK</name>
<evidence type="ECO:0000313" key="3">
    <source>
        <dbReference type="Proteomes" id="UP000198552"/>
    </source>
</evidence>
<dbReference type="EMBL" id="FNHP01000004">
    <property type="protein sequence ID" value="SDM28746.1"/>
    <property type="molecule type" value="Genomic_DNA"/>
</dbReference>
<accession>A0A1G9RZV1</accession>
<feature type="region of interest" description="Disordered" evidence="1">
    <location>
        <begin position="46"/>
        <end position="117"/>
    </location>
</feature>
<dbReference type="AlphaFoldDB" id="A0A1G9RZV1"/>
<proteinExistence type="predicted"/>
<reference evidence="3" key="1">
    <citation type="submission" date="2016-10" db="EMBL/GenBank/DDBJ databases">
        <authorList>
            <person name="Varghese N."/>
            <person name="Submissions S."/>
        </authorList>
    </citation>
    <scope>NUCLEOTIDE SEQUENCE [LARGE SCALE GENOMIC DNA]</scope>
    <source>
        <strain evidence="3">EPL6</strain>
    </source>
</reference>
<sequence>MYDDALAAAGVSALLHRRALTMQLPPVDRSTPAWRPAPAADLYSTGAGGAVPVRPVQAANPVESTDRLGEGLSLRESAVPDLGRVRDPDNEHRDWTLAEPQKEQPQEPEPPPRDPPLYKELLEFIQSMWRASGSAVELAQEINKTTLTERLAQQVKNDEPLTYADPKIKRSGGG</sequence>
<dbReference type="STRING" id="1527607.SAMN05428957_10414"/>
<organism evidence="2 3">
    <name type="scientific">Oryzisolibacter propanilivorax</name>
    <dbReference type="NCBI Taxonomy" id="1527607"/>
    <lineage>
        <taxon>Bacteria</taxon>
        <taxon>Pseudomonadati</taxon>
        <taxon>Pseudomonadota</taxon>
        <taxon>Betaproteobacteria</taxon>
        <taxon>Burkholderiales</taxon>
        <taxon>Comamonadaceae</taxon>
        <taxon>Oryzisolibacter</taxon>
    </lineage>
</organism>
<evidence type="ECO:0000256" key="1">
    <source>
        <dbReference type="SAM" id="MobiDB-lite"/>
    </source>
</evidence>
<gene>
    <name evidence="2" type="ORF">SAMN05428957_10414</name>
</gene>
<feature type="compositionally biased region" description="Basic and acidic residues" evidence="1">
    <location>
        <begin position="83"/>
        <end position="117"/>
    </location>
</feature>
<evidence type="ECO:0000313" key="2">
    <source>
        <dbReference type="EMBL" id="SDM28746.1"/>
    </source>
</evidence>
<keyword evidence="3" id="KW-1185">Reference proteome</keyword>
<dbReference type="Proteomes" id="UP000198552">
    <property type="component" value="Unassembled WGS sequence"/>
</dbReference>